<keyword evidence="1" id="KW-0732">Signal</keyword>
<evidence type="ECO:0000313" key="2">
    <source>
        <dbReference type="EMBL" id="ABG57301.1"/>
    </source>
</evidence>
<organism evidence="2 3">
    <name type="scientific">Cytophaga hutchinsonii (strain ATCC 33406 / DSM 1761 / CIP 103989 / NBRC 15051 / NCIMB 9469 / D465)</name>
    <dbReference type="NCBI Taxonomy" id="269798"/>
    <lineage>
        <taxon>Bacteria</taxon>
        <taxon>Pseudomonadati</taxon>
        <taxon>Bacteroidota</taxon>
        <taxon>Cytophagia</taxon>
        <taxon>Cytophagales</taxon>
        <taxon>Cytophagaceae</taxon>
        <taxon>Cytophaga</taxon>
    </lineage>
</organism>
<dbReference type="OrthoDB" id="965683at2"/>
<reference evidence="2 3" key="1">
    <citation type="journal article" date="2007" name="Appl. Environ. Microbiol.">
        <title>Genome sequence of the cellulolytic gliding bacterium Cytophaga hutchinsonii.</title>
        <authorList>
            <person name="Xie G."/>
            <person name="Bruce D.C."/>
            <person name="Challacombe J.F."/>
            <person name="Chertkov O."/>
            <person name="Detter J.C."/>
            <person name="Gilna P."/>
            <person name="Han C.S."/>
            <person name="Lucas S."/>
            <person name="Misra M."/>
            <person name="Myers G.L."/>
            <person name="Richardson P."/>
            <person name="Tapia R."/>
            <person name="Thayer N."/>
            <person name="Thompson L.S."/>
            <person name="Brettin T.S."/>
            <person name="Henrissat B."/>
            <person name="Wilson D.B."/>
            <person name="McBride M.J."/>
        </authorList>
    </citation>
    <scope>NUCLEOTIDE SEQUENCE [LARGE SCALE GENOMIC DNA]</scope>
    <source>
        <strain evidence="3">ATCC 33406 / DSM 1761 / CIP 103989 / NBRC 15051 / NCIMB 9469 / D465</strain>
    </source>
</reference>
<dbReference type="Gene3D" id="2.40.160.20">
    <property type="match status" value="1"/>
</dbReference>
<proteinExistence type="predicted"/>
<keyword evidence="3" id="KW-1185">Reference proteome</keyword>
<sequence>MKKIITIASLLAFTLAANAQQETTVTTTTTVPVTRAYKPGAGDVLAEIGFLAGGIGANPTSLQNSAFGGVSPQLKFRYFLQDQVALRIGFGFTQTAEKNRYYEANPGSGEGFARDAYSRFDLNAGLEKHFTGTGRLSTYVGADLLFQKVGASTKWENSDGNTFVDGQKRQTKGFNTAGDNASFGFGLRAVSGADYYFVEKVYLGAEFGWGFVASKEGKTKDETTPAGGGATNTVETKSTGGTFNLAPSLTAGLRLGFIF</sequence>
<dbReference type="AlphaFoldDB" id="A0A6N4SM22"/>
<accession>A0A6N4SM22</accession>
<evidence type="ECO:0000313" key="3">
    <source>
        <dbReference type="Proteomes" id="UP000001822"/>
    </source>
</evidence>
<dbReference type="Proteomes" id="UP000001822">
    <property type="component" value="Chromosome"/>
</dbReference>
<protein>
    <recommendedName>
        <fullName evidence="4">Outer membrane protein beta-barrel domain-containing protein</fullName>
    </recommendedName>
</protein>
<name>A0A6N4SM22_CYTH3</name>
<evidence type="ECO:0008006" key="4">
    <source>
        <dbReference type="Google" id="ProtNLM"/>
    </source>
</evidence>
<dbReference type="RefSeq" id="WP_011583417.1">
    <property type="nucleotide sequence ID" value="NC_008255.1"/>
</dbReference>
<evidence type="ECO:0000256" key="1">
    <source>
        <dbReference type="SAM" id="SignalP"/>
    </source>
</evidence>
<dbReference type="EMBL" id="CP000383">
    <property type="protein sequence ID" value="ABG57301.1"/>
    <property type="molecule type" value="Genomic_DNA"/>
</dbReference>
<feature type="signal peptide" evidence="1">
    <location>
        <begin position="1"/>
        <end position="19"/>
    </location>
</feature>
<dbReference type="KEGG" id="chu:CHU_0007"/>
<feature type="chain" id="PRO_5026844341" description="Outer membrane protein beta-barrel domain-containing protein" evidence="1">
    <location>
        <begin position="20"/>
        <end position="259"/>
    </location>
</feature>
<gene>
    <name evidence="2" type="ordered locus">CHU_0007</name>
</gene>